<keyword evidence="3" id="KW-1185">Reference proteome</keyword>
<evidence type="ECO:0000259" key="1">
    <source>
        <dbReference type="PROSITE" id="PS51494"/>
    </source>
</evidence>
<dbReference type="EMBL" id="SMGK01000001">
    <property type="protein sequence ID" value="TCK75780.1"/>
    <property type="molecule type" value="Genomic_DNA"/>
</dbReference>
<dbReference type="PROSITE" id="PS51494">
    <property type="entry name" value="SPOIVB"/>
    <property type="match status" value="1"/>
</dbReference>
<evidence type="ECO:0000313" key="3">
    <source>
        <dbReference type="Proteomes" id="UP000295210"/>
    </source>
</evidence>
<reference evidence="2 3" key="1">
    <citation type="submission" date="2019-03" db="EMBL/GenBank/DDBJ databases">
        <title>Genomic Encyclopedia of Type Strains, Phase IV (KMG-IV): sequencing the most valuable type-strain genomes for metagenomic binning, comparative biology and taxonomic classification.</title>
        <authorList>
            <person name="Goeker M."/>
        </authorList>
    </citation>
    <scope>NUCLEOTIDE SEQUENCE [LARGE SCALE GENOMIC DNA]</scope>
    <source>
        <strain evidence="2 3">DSM 103428</strain>
    </source>
</reference>
<sequence length="564" mass="59424">MPAQTQMAATPPPSTAGVFPVSAIHRGMHGVAYTVFEGTQPEPMDVEILGLLHNALGPGQDMILARLHGAKPEYTGVVAGMSGSPVYIDGKLAGALAYRIGEFSKEPIAGITPIEQMLQVRDMQKTVPMEMAATSTGAETGPIRPIETPLVFDGFSAAAVELWNKHTPGLGLTAVAGLGGGGGSQHQPEPIIPGSAVSALLVRGDLEISATCTATYVDAKKLLACGHPITQFGPVSLPMTKAEVLATLPSPYNAFKIVNTTDTVGSFTEDRQTAIAGRFGVAARMIPVTLHITGAGTPRELHLEVVDQPQITPSAVMVSVFQGLMESNNYTAETSYRVRSTISMEGYQPVALDEMVAPTELGPANMIAALMVGSDFSRLYDNAARRTPIRSVDVTIEAVPKRLTAELESAVSTTTTMHAGDTVTIEATLRPYHGEVRNVRIPVKLPATLPDGPVRLLISNGAALDRLLQPPQAGGQQLDVSQTIAQLNSQHPNDRLYVTLLAPSAQATVEGRTLPTLPISMANALEPLKQNHKLTLSGESAVPLASVGVDAMLSGEQVLNLMVE</sequence>
<dbReference type="AlphaFoldDB" id="A0A4R1LE05"/>
<dbReference type="InterPro" id="IPR008763">
    <property type="entry name" value="Peptidase_S55"/>
</dbReference>
<protein>
    <submittedName>
        <fullName evidence="2">SpoIVB peptidase S55</fullName>
    </submittedName>
</protein>
<name>A0A4R1LE05_9BACT</name>
<dbReference type="Proteomes" id="UP000295210">
    <property type="component" value="Unassembled WGS sequence"/>
</dbReference>
<proteinExistence type="predicted"/>
<evidence type="ECO:0000313" key="2">
    <source>
        <dbReference type="EMBL" id="TCK75780.1"/>
    </source>
</evidence>
<gene>
    <name evidence="2" type="ORF">C7378_0772</name>
</gene>
<comment type="caution">
    <text evidence="2">The sequence shown here is derived from an EMBL/GenBank/DDBJ whole genome shotgun (WGS) entry which is preliminary data.</text>
</comment>
<organism evidence="2 3">
    <name type="scientific">Acidipila rosea</name>
    <dbReference type="NCBI Taxonomy" id="768535"/>
    <lineage>
        <taxon>Bacteria</taxon>
        <taxon>Pseudomonadati</taxon>
        <taxon>Acidobacteriota</taxon>
        <taxon>Terriglobia</taxon>
        <taxon>Terriglobales</taxon>
        <taxon>Acidobacteriaceae</taxon>
        <taxon>Acidipila</taxon>
    </lineage>
</organism>
<accession>A0A4R1LE05</accession>
<feature type="domain" description="Peptidase S55" evidence="1">
    <location>
        <begin position="1"/>
        <end position="133"/>
    </location>
</feature>